<accession>A0ABX0AB97</accession>
<proteinExistence type="predicted"/>
<dbReference type="Pfam" id="PF12840">
    <property type="entry name" value="HTH_20"/>
    <property type="match status" value="1"/>
</dbReference>
<protein>
    <submittedName>
        <fullName evidence="5">Transcriptional regulator</fullName>
    </submittedName>
</protein>
<dbReference type="SUPFAM" id="SSF46785">
    <property type="entry name" value="Winged helix' DNA-binding domain"/>
    <property type="match status" value="1"/>
</dbReference>
<dbReference type="PROSITE" id="PS50987">
    <property type="entry name" value="HTH_ARSR_2"/>
    <property type="match status" value="1"/>
</dbReference>
<dbReference type="InterPro" id="IPR051011">
    <property type="entry name" value="Metal_resp_trans_reg"/>
</dbReference>
<evidence type="ECO:0000256" key="3">
    <source>
        <dbReference type="ARBA" id="ARBA00023163"/>
    </source>
</evidence>
<reference evidence="5 6" key="1">
    <citation type="submission" date="2018-07" db="EMBL/GenBank/DDBJ databases">
        <title>Whole genome Sequencing of Pseudoxanthomonas gei KCTC 32298 (T).</title>
        <authorList>
            <person name="Kumar S."/>
            <person name="Bansal K."/>
            <person name="Kaur A."/>
            <person name="Patil P."/>
            <person name="Sharma S."/>
            <person name="Patil P.B."/>
        </authorList>
    </citation>
    <scope>NUCLEOTIDE SEQUENCE [LARGE SCALE GENOMIC DNA]</scope>
    <source>
        <strain evidence="5 6">KCTC 32298</strain>
    </source>
</reference>
<organism evidence="5 6">
    <name type="scientific">Pseudoxanthomonas gei</name>
    <dbReference type="NCBI Taxonomy" id="1383030"/>
    <lineage>
        <taxon>Bacteria</taxon>
        <taxon>Pseudomonadati</taxon>
        <taxon>Pseudomonadota</taxon>
        <taxon>Gammaproteobacteria</taxon>
        <taxon>Lysobacterales</taxon>
        <taxon>Lysobacteraceae</taxon>
        <taxon>Pseudoxanthomonas</taxon>
    </lineage>
</organism>
<evidence type="ECO:0000313" key="6">
    <source>
        <dbReference type="Proteomes" id="UP001429354"/>
    </source>
</evidence>
<dbReference type="CDD" id="cd00090">
    <property type="entry name" value="HTH_ARSR"/>
    <property type="match status" value="1"/>
</dbReference>
<comment type="caution">
    <text evidence="5">The sequence shown here is derived from an EMBL/GenBank/DDBJ whole genome shotgun (WGS) entry which is preliminary data.</text>
</comment>
<dbReference type="PRINTS" id="PR00778">
    <property type="entry name" value="HTHARSR"/>
</dbReference>
<feature type="domain" description="HTH arsR-type" evidence="4">
    <location>
        <begin position="1"/>
        <end position="95"/>
    </location>
</feature>
<dbReference type="PANTHER" id="PTHR43132">
    <property type="entry name" value="ARSENICAL RESISTANCE OPERON REPRESSOR ARSR-RELATED"/>
    <property type="match status" value="1"/>
</dbReference>
<evidence type="ECO:0000259" key="4">
    <source>
        <dbReference type="PROSITE" id="PS50987"/>
    </source>
</evidence>
<keyword evidence="1" id="KW-0805">Transcription regulation</keyword>
<evidence type="ECO:0000256" key="2">
    <source>
        <dbReference type="ARBA" id="ARBA00023125"/>
    </source>
</evidence>
<keyword evidence="3" id="KW-0804">Transcription</keyword>
<dbReference type="SMART" id="SM00418">
    <property type="entry name" value="HTH_ARSR"/>
    <property type="match status" value="1"/>
</dbReference>
<keyword evidence="2" id="KW-0238">DNA-binding</keyword>
<dbReference type="InterPro" id="IPR011991">
    <property type="entry name" value="ArsR-like_HTH"/>
</dbReference>
<dbReference type="InterPro" id="IPR036390">
    <property type="entry name" value="WH_DNA-bd_sf"/>
</dbReference>
<dbReference type="Gene3D" id="1.10.10.10">
    <property type="entry name" value="Winged helix-like DNA-binding domain superfamily/Winged helix DNA-binding domain"/>
    <property type="match status" value="1"/>
</dbReference>
<evidence type="ECO:0000313" key="5">
    <source>
        <dbReference type="EMBL" id="NDK38839.1"/>
    </source>
</evidence>
<evidence type="ECO:0000256" key="1">
    <source>
        <dbReference type="ARBA" id="ARBA00023015"/>
    </source>
</evidence>
<dbReference type="Proteomes" id="UP001429354">
    <property type="component" value="Unassembled WGS sequence"/>
</dbReference>
<dbReference type="RefSeq" id="WP_162349398.1">
    <property type="nucleotide sequence ID" value="NZ_QOVG01000004.1"/>
</dbReference>
<gene>
    <name evidence="5" type="ORF">DT603_08310</name>
</gene>
<dbReference type="EMBL" id="QOVG01000004">
    <property type="protein sequence ID" value="NDK38839.1"/>
    <property type="molecule type" value="Genomic_DNA"/>
</dbReference>
<dbReference type="InterPro" id="IPR001845">
    <property type="entry name" value="HTH_ArsR_DNA-bd_dom"/>
</dbReference>
<keyword evidence="6" id="KW-1185">Reference proteome</keyword>
<dbReference type="InterPro" id="IPR036388">
    <property type="entry name" value="WH-like_DNA-bd_sf"/>
</dbReference>
<name>A0ABX0AB97_9GAMM</name>
<sequence>MKLESAVVSLAALAQKSRLAVFRHLVQLGPSGSTPGDLIARLGMSASTLSFHLKALAQAGLIDSDQAGRSITYRANFTAMQGLVDYLTENCCAGEPSACKPGAAKARRKRA</sequence>
<dbReference type="NCBIfam" id="NF033788">
    <property type="entry name" value="HTH_metalloreg"/>
    <property type="match status" value="1"/>
</dbReference>
<dbReference type="PANTHER" id="PTHR43132:SF2">
    <property type="entry name" value="ARSENICAL RESISTANCE OPERON REPRESSOR ARSR-RELATED"/>
    <property type="match status" value="1"/>
</dbReference>